<dbReference type="AlphaFoldDB" id="A0A7K0CY57"/>
<dbReference type="Proteomes" id="UP000438448">
    <property type="component" value="Unassembled WGS sequence"/>
</dbReference>
<accession>A0A7K0CY57</accession>
<proteinExistence type="predicted"/>
<dbReference type="InterPro" id="IPR013207">
    <property type="entry name" value="LGFP"/>
</dbReference>
<feature type="region of interest" description="Disordered" evidence="1">
    <location>
        <begin position="1"/>
        <end position="39"/>
    </location>
</feature>
<evidence type="ECO:0008006" key="4">
    <source>
        <dbReference type="Google" id="ProtNLM"/>
    </source>
</evidence>
<name>A0A7K0CY57_9NOCA</name>
<protein>
    <recommendedName>
        <fullName evidence="4">LGFP repeat-containing protein</fullName>
    </recommendedName>
</protein>
<reference evidence="2 3" key="1">
    <citation type="submission" date="2019-10" db="EMBL/GenBank/DDBJ databases">
        <title>Nocardia macrotermitis sp. nov. and Nocardia aurantia sp. nov., isolated from the gut of fungus growing-termite Macrotermes natalensis.</title>
        <authorList>
            <person name="Benndorf R."/>
            <person name="Schwitalla J."/>
            <person name="Martin K."/>
            <person name="De Beer W."/>
            <person name="Kaster A.-K."/>
            <person name="Vollmers J."/>
            <person name="Poulsen M."/>
            <person name="Beemelmanns C."/>
        </authorList>
    </citation>
    <scope>NUCLEOTIDE SEQUENCE [LARGE SCALE GENOMIC DNA]</scope>
    <source>
        <strain evidence="2 3">RB20</strain>
    </source>
</reference>
<dbReference type="EMBL" id="WEGK01000002">
    <property type="protein sequence ID" value="MQY18371.1"/>
    <property type="molecule type" value="Genomic_DNA"/>
</dbReference>
<dbReference type="Pfam" id="PF08310">
    <property type="entry name" value="LGFP"/>
    <property type="match status" value="2"/>
</dbReference>
<feature type="region of interest" description="Disordered" evidence="1">
    <location>
        <begin position="70"/>
        <end position="91"/>
    </location>
</feature>
<evidence type="ECO:0000313" key="2">
    <source>
        <dbReference type="EMBL" id="MQY18371.1"/>
    </source>
</evidence>
<comment type="caution">
    <text evidence="2">The sequence shown here is derived from an EMBL/GenBank/DDBJ whole genome shotgun (WGS) entry which is preliminary data.</text>
</comment>
<keyword evidence="3" id="KW-1185">Reference proteome</keyword>
<evidence type="ECO:0000313" key="3">
    <source>
        <dbReference type="Proteomes" id="UP000438448"/>
    </source>
</evidence>
<dbReference type="RefSeq" id="WP_227833240.1">
    <property type="nucleotide sequence ID" value="NZ_WEGK01000002.1"/>
</dbReference>
<gene>
    <name evidence="2" type="ORF">NRB20_14470</name>
</gene>
<sequence>MGFEVKGTIGDHYNEAGGASSPLGEPTSDEQDAPNGGKYQEFTGGVIYFNLATGTFTVYGEIRKAWEAEGGAGGPLGFPTSDEQDIEGGKVSNFEHGSISYSFADNSTSVNRA</sequence>
<organism evidence="2 3">
    <name type="scientific">Nocardia macrotermitis</name>
    <dbReference type="NCBI Taxonomy" id="2585198"/>
    <lineage>
        <taxon>Bacteria</taxon>
        <taxon>Bacillati</taxon>
        <taxon>Actinomycetota</taxon>
        <taxon>Actinomycetes</taxon>
        <taxon>Mycobacteriales</taxon>
        <taxon>Nocardiaceae</taxon>
        <taxon>Nocardia</taxon>
    </lineage>
</organism>
<evidence type="ECO:0000256" key="1">
    <source>
        <dbReference type="SAM" id="MobiDB-lite"/>
    </source>
</evidence>